<dbReference type="EMBL" id="BFFO01000002">
    <property type="protein sequence ID" value="GBG96303.1"/>
    <property type="molecule type" value="Genomic_DNA"/>
</dbReference>
<evidence type="ECO:0000313" key="2">
    <source>
        <dbReference type="EMBL" id="GBG96303.1"/>
    </source>
</evidence>
<evidence type="ECO:0000256" key="1">
    <source>
        <dbReference type="SAM" id="MobiDB-lite"/>
    </source>
</evidence>
<keyword evidence="3" id="KW-1185">Reference proteome</keyword>
<gene>
    <name evidence="2" type="ORF">NtB2_00414</name>
</gene>
<dbReference type="AlphaFoldDB" id="A0A2R5HE06"/>
<organism evidence="2 3">
    <name type="scientific">Lactococcus termiticola</name>
    <dbReference type="NCBI Taxonomy" id="2169526"/>
    <lineage>
        <taxon>Bacteria</taxon>
        <taxon>Bacillati</taxon>
        <taxon>Bacillota</taxon>
        <taxon>Bacilli</taxon>
        <taxon>Lactobacillales</taxon>
        <taxon>Streptococcaceae</taxon>
        <taxon>Lactococcus</taxon>
    </lineage>
</organism>
<reference evidence="2 3" key="1">
    <citation type="journal article" date="2018" name="Genome Announc.">
        <title>Draft Genome Sequence of Lactococcus sp. Strain NtB2 (JCM 32569), Isolated from the Gut of the Higher Termite Nasutitermes takasagoensis.</title>
        <authorList>
            <person name="Noda S."/>
            <person name="Aihara C."/>
            <person name="Yuki M."/>
            <person name="Ohkuma M."/>
        </authorList>
    </citation>
    <scope>NUCLEOTIDE SEQUENCE [LARGE SCALE GENOMIC DNA]</scope>
    <source>
        <strain evidence="2 3">NtB2</strain>
    </source>
</reference>
<dbReference type="Proteomes" id="UP000245021">
    <property type="component" value="Unassembled WGS sequence"/>
</dbReference>
<protein>
    <submittedName>
        <fullName evidence="2">Uncharacterized protein</fullName>
    </submittedName>
</protein>
<evidence type="ECO:0000313" key="3">
    <source>
        <dbReference type="Proteomes" id="UP000245021"/>
    </source>
</evidence>
<accession>A0A2R5HE06</accession>
<proteinExistence type="predicted"/>
<sequence>MNKLKKILKGRMLLIIAVLVSLVIGGAGGFFIGQHHEQATMKAQRGKMGQNFKNGNGMPAGGPGNFQGGQAPDGNSNNSSDSNTSSDSSTSSSTESSTTGV</sequence>
<dbReference type="RefSeq" id="WP_109245288.1">
    <property type="nucleotide sequence ID" value="NZ_BFFO01000002.1"/>
</dbReference>
<feature type="compositionally biased region" description="Gly residues" evidence="1">
    <location>
        <begin position="58"/>
        <end position="67"/>
    </location>
</feature>
<comment type="caution">
    <text evidence="2">The sequence shown here is derived from an EMBL/GenBank/DDBJ whole genome shotgun (WGS) entry which is preliminary data.</text>
</comment>
<name>A0A2R5HE06_9LACT</name>
<feature type="compositionally biased region" description="Low complexity" evidence="1">
    <location>
        <begin position="75"/>
        <end position="101"/>
    </location>
</feature>
<feature type="region of interest" description="Disordered" evidence="1">
    <location>
        <begin position="41"/>
        <end position="101"/>
    </location>
</feature>